<evidence type="ECO:0000259" key="8">
    <source>
        <dbReference type="Pfam" id="PF20684"/>
    </source>
</evidence>
<accession>A0A8K0TJP8</accession>
<evidence type="ECO:0000256" key="3">
    <source>
        <dbReference type="ARBA" id="ARBA00022989"/>
    </source>
</evidence>
<dbReference type="Pfam" id="PF20684">
    <property type="entry name" value="Fung_rhodopsin"/>
    <property type="match status" value="1"/>
</dbReference>
<comment type="subcellular location">
    <subcellularLocation>
        <location evidence="1">Membrane</location>
        <topology evidence="1">Multi-pass membrane protein</topology>
    </subcellularLocation>
</comment>
<feature type="transmembrane region" description="Helical" evidence="7">
    <location>
        <begin position="129"/>
        <end position="155"/>
    </location>
</feature>
<evidence type="ECO:0000313" key="9">
    <source>
        <dbReference type="EMBL" id="KAH7368016.1"/>
    </source>
</evidence>
<feature type="region of interest" description="Disordered" evidence="6">
    <location>
        <begin position="278"/>
        <end position="327"/>
    </location>
</feature>
<evidence type="ECO:0000313" key="10">
    <source>
        <dbReference type="Proteomes" id="UP000813385"/>
    </source>
</evidence>
<keyword evidence="4 7" id="KW-0472">Membrane</keyword>
<dbReference type="GO" id="GO:0016020">
    <property type="term" value="C:membrane"/>
    <property type="evidence" value="ECO:0007669"/>
    <property type="project" value="UniProtKB-SubCell"/>
</dbReference>
<comment type="caution">
    <text evidence="9">The sequence shown here is derived from an EMBL/GenBank/DDBJ whole genome shotgun (WGS) entry which is preliminary data.</text>
</comment>
<feature type="transmembrane region" description="Helical" evidence="7">
    <location>
        <begin position="12"/>
        <end position="34"/>
    </location>
</feature>
<evidence type="ECO:0000256" key="7">
    <source>
        <dbReference type="SAM" id="Phobius"/>
    </source>
</evidence>
<dbReference type="AlphaFoldDB" id="A0A8K0TJP8"/>
<dbReference type="PANTHER" id="PTHR33048">
    <property type="entry name" value="PTH11-LIKE INTEGRAL MEMBRANE PROTEIN (AFU_ORTHOLOGUE AFUA_5G11245)"/>
    <property type="match status" value="1"/>
</dbReference>
<sequence>MAQGQEYSKDQMVALAIGFMILPTVFYGLRVWARMLINRVTLDDYLAGAALSKFAMNMLSILGLGLVKSSILVLYFTLFPHRVFRWVVSGVLAYVIVWTISFFFSHLFTCYPITAFIDFFQDKKCVNQVAMFLTVLYTNIIADFAILFLPVPMVLSVQMKLKTKFAVLGMLSLGAAVCAVSVTRVVAVYAIAKEYVRHPNDIIYYTAPVFFWTNIEMSMAVVCACLPTLRPIWRHMFPKQTVTGNTSYELGYGSGRRVTRKTRANTVPYTEIDEMELRGGGQTRSGSPDGKDIIKETTISQTVEPSDSSSTTDLRPTEPGFWSQGGR</sequence>
<dbReference type="PANTHER" id="PTHR33048:SF134">
    <property type="entry name" value="INTEGRAL MEMBRANE PROTEIN"/>
    <property type="match status" value="1"/>
</dbReference>
<organism evidence="9 10">
    <name type="scientific">Plectosphaerella cucumerina</name>
    <dbReference type="NCBI Taxonomy" id="40658"/>
    <lineage>
        <taxon>Eukaryota</taxon>
        <taxon>Fungi</taxon>
        <taxon>Dikarya</taxon>
        <taxon>Ascomycota</taxon>
        <taxon>Pezizomycotina</taxon>
        <taxon>Sordariomycetes</taxon>
        <taxon>Hypocreomycetidae</taxon>
        <taxon>Glomerellales</taxon>
        <taxon>Plectosphaerellaceae</taxon>
        <taxon>Plectosphaerella</taxon>
    </lineage>
</organism>
<feature type="compositionally biased region" description="Polar residues" evidence="6">
    <location>
        <begin position="297"/>
        <end position="314"/>
    </location>
</feature>
<evidence type="ECO:0000256" key="2">
    <source>
        <dbReference type="ARBA" id="ARBA00022692"/>
    </source>
</evidence>
<keyword evidence="10" id="KW-1185">Reference proteome</keyword>
<feature type="domain" description="Rhodopsin" evidence="8">
    <location>
        <begin position="46"/>
        <end position="234"/>
    </location>
</feature>
<proteinExistence type="inferred from homology"/>
<name>A0A8K0TJP8_9PEZI</name>
<evidence type="ECO:0000256" key="1">
    <source>
        <dbReference type="ARBA" id="ARBA00004141"/>
    </source>
</evidence>
<evidence type="ECO:0000256" key="6">
    <source>
        <dbReference type="SAM" id="MobiDB-lite"/>
    </source>
</evidence>
<evidence type="ECO:0000256" key="5">
    <source>
        <dbReference type="ARBA" id="ARBA00038359"/>
    </source>
</evidence>
<dbReference type="InterPro" id="IPR049326">
    <property type="entry name" value="Rhodopsin_dom_fungi"/>
</dbReference>
<feature type="transmembrane region" description="Helical" evidence="7">
    <location>
        <begin position="91"/>
        <end position="117"/>
    </location>
</feature>
<dbReference type="InterPro" id="IPR052337">
    <property type="entry name" value="SAT4-like"/>
</dbReference>
<dbReference type="EMBL" id="JAGPXD010000002">
    <property type="protein sequence ID" value="KAH7368016.1"/>
    <property type="molecule type" value="Genomic_DNA"/>
</dbReference>
<comment type="similarity">
    <text evidence="5">Belongs to the SAT4 family.</text>
</comment>
<dbReference type="OrthoDB" id="5391602at2759"/>
<gene>
    <name evidence="9" type="ORF">B0T11DRAFT_295732</name>
</gene>
<keyword evidence="2 7" id="KW-0812">Transmembrane</keyword>
<reference evidence="9" key="1">
    <citation type="journal article" date="2021" name="Nat. Commun.">
        <title>Genetic determinants of endophytism in the Arabidopsis root mycobiome.</title>
        <authorList>
            <person name="Mesny F."/>
            <person name="Miyauchi S."/>
            <person name="Thiergart T."/>
            <person name="Pickel B."/>
            <person name="Atanasova L."/>
            <person name="Karlsson M."/>
            <person name="Huettel B."/>
            <person name="Barry K.W."/>
            <person name="Haridas S."/>
            <person name="Chen C."/>
            <person name="Bauer D."/>
            <person name="Andreopoulos W."/>
            <person name="Pangilinan J."/>
            <person name="LaButti K."/>
            <person name="Riley R."/>
            <person name="Lipzen A."/>
            <person name="Clum A."/>
            <person name="Drula E."/>
            <person name="Henrissat B."/>
            <person name="Kohler A."/>
            <person name="Grigoriev I.V."/>
            <person name="Martin F.M."/>
            <person name="Hacquard S."/>
        </authorList>
    </citation>
    <scope>NUCLEOTIDE SEQUENCE</scope>
    <source>
        <strain evidence="9">MPI-CAGE-AT-0016</strain>
    </source>
</reference>
<keyword evidence="3 7" id="KW-1133">Transmembrane helix</keyword>
<feature type="transmembrane region" description="Helical" evidence="7">
    <location>
        <begin position="54"/>
        <end position="79"/>
    </location>
</feature>
<evidence type="ECO:0000256" key="4">
    <source>
        <dbReference type="ARBA" id="ARBA00023136"/>
    </source>
</evidence>
<protein>
    <recommendedName>
        <fullName evidence="8">Rhodopsin domain-containing protein</fullName>
    </recommendedName>
</protein>
<feature type="transmembrane region" description="Helical" evidence="7">
    <location>
        <begin position="167"/>
        <end position="191"/>
    </location>
</feature>
<dbReference type="Proteomes" id="UP000813385">
    <property type="component" value="Unassembled WGS sequence"/>
</dbReference>